<evidence type="ECO:0000259" key="12">
    <source>
        <dbReference type="Pfam" id="PF17652"/>
    </source>
</evidence>
<dbReference type="GO" id="GO:0052861">
    <property type="term" value="F:endo-1,3(4)-beta-glucanase activity"/>
    <property type="evidence" value="ECO:0007669"/>
    <property type="project" value="InterPro"/>
</dbReference>
<dbReference type="EC" id="3.2.1.39" evidence="3"/>
<gene>
    <name evidence="13" type="ORF">CGI_10023241</name>
</gene>
<feature type="domain" description="Glycosyl hydrolase family 81 C-terminal" evidence="12">
    <location>
        <begin position="1008"/>
        <end position="1355"/>
    </location>
</feature>
<dbReference type="InterPro" id="IPR040720">
    <property type="entry name" value="GH81_C"/>
</dbReference>
<keyword evidence="6" id="KW-0326">Glycosidase</keyword>
<dbReference type="InterPro" id="IPR040451">
    <property type="entry name" value="GH81_N"/>
</dbReference>
<evidence type="ECO:0000256" key="1">
    <source>
        <dbReference type="ARBA" id="ARBA00000382"/>
    </source>
</evidence>
<feature type="domain" description="Glycosyl hydrolase family 81 N-terminal" evidence="11">
    <location>
        <begin position="880"/>
        <end position="998"/>
    </location>
</feature>
<dbReference type="GO" id="GO:0071555">
    <property type="term" value="P:cell wall organization"/>
    <property type="evidence" value="ECO:0007669"/>
    <property type="project" value="UniProtKB-KW"/>
</dbReference>
<dbReference type="GO" id="GO:0042973">
    <property type="term" value="F:glucan endo-1,3-beta-D-glucosidase activity"/>
    <property type="evidence" value="ECO:0007669"/>
    <property type="project" value="UniProtKB-EC"/>
</dbReference>
<keyword evidence="9" id="KW-0175">Coiled coil</keyword>
<evidence type="ECO:0000256" key="2">
    <source>
        <dbReference type="ARBA" id="ARBA00010730"/>
    </source>
</evidence>
<keyword evidence="7" id="KW-0961">Cell wall biogenesis/degradation</keyword>
<organism evidence="13">
    <name type="scientific">Magallana gigas</name>
    <name type="common">Pacific oyster</name>
    <name type="synonym">Crassostrea gigas</name>
    <dbReference type="NCBI Taxonomy" id="29159"/>
    <lineage>
        <taxon>Eukaryota</taxon>
        <taxon>Metazoa</taxon>
        <taxon>Spiralia</taxon>
        <taxon>Lophotrochozoa</taxon>
        <taxon>Mollusca</taxon>
        <taxon>Bivalvia</taxon>
        <taxon>Autobranchia</taxon>
        <taxon>Pteriomorphia</taxon>
        <taxon>Ostreida</taxon>
        <taxon>Ostreoidea</taxon>
        <taxon>Ostreidae</taxon>
        <taxon>Magallana</taxon>
    </lineage>
</organism>
<evidence type="ECO:0000259" key="11">
    <source>
        <dbReference type="Pfam" id="PF03639"/>
    </source>
</evidence>
<evidence type="ECO:0000256" key="9">
    <source>
        <dbReference type="SAM" id="Coils"/>
    </source>
</evidence>
<dbReference type="PANTHER" id="PTHR31983">
    <property type="entry name" value="ENDO-1,3(4)-BETA-GLUCANASE 1"/>
    <property type="match status" value="1"/>
</dbReference>
<dbReference type="InterPro" id="IPR011029">
    <property type="entry name" value="DEATH-like_dom_sf"/>
</dbReference>
<feature type="coiled-coil region" evidence="9">
    <location>
        <begin position="1002"/>
        <end position="1029"/>
    </location>
</feature>
<evidence type="ECO:0000256" key="7">
    <source>
        <dbReference type="ARBA" id="ARBA00023316"/>
    </source>
</evidence>
<evidence type="ECO:0000256" key="5">
    <source>
        <dbReference type="ARBA" id="ARBA00023277"/>
    </source>
</evidence>
<dbReference type="Gene3D" id="1.10.533.10">
    <property type="entry name" value="Death Domain, Fas"/>
    <property type="match status" value="1"/>
</dbReference>
<dbReference type="Gene3D" id="2.70.98.30">
    <property type="entry name" value="Golgi alpha-mannosidase II, domain 4"/>
    <property type="match status" value="1"/>
</dbReference>
<dbReference type="InterPro" id="IPR005200">
    <property type="entry name" value="Endo-beta-glucanase"/>
</dbReference>
<dbReference type="Pfam" id="PF17652">
    <property type="entry name" value="Glyco_hydro81C"/>
    <property type="match status" value="1"/>
</dbReference>
<keyword evidence="4" id="KW-0378">Hydrolase</keyword>
<reference evidence="13" key="1">
    <citation type="journal article" date="2012" name="Nature">
        <title>The oyster genome reveals stress adaptation and complexity of shell formation.</title>
        <authorList>
            <person name="Zhang G."/>
            <person name="Fang X."/>
            <person name="Guo X."/>
            <person name="Li L."/>
            <person name="Luo R."/>
            <person name="Xu F."/>
            <person name="Yang P."/>
            <person name="Zhang L."/>
            <person name="Wang X."/>
            <person name="Qi H."/>
            <person name="Xiong Z."/>
            <person name="Que H."/>
            <person name="Xie Y."/>
            <person name="Holland P.W."/>
            <person name="Paps J."/>
            <person name="Zhu Y."/>
            <person name="Wu F."/>
            <person name="Chen Y."/>
            <person name="Wang J."/>
            <person name="Peng C."/>
            <person name="Meng J."/>
            <person name="Yang L."/>
            <person name="Liu J."/>
            <person name="Wen B."/>
            <person name="Zhang N."/>
            <person name="Huang Z."/>
            <person name="Zhu Q."/>
            <person name="Feng Y."/>
            <person name="Mount A."/>
            <person name="Hedgecock D."/>
            <person name="Xu Z."/>
            <person name="Liu Y."/>
            <person name="Domazet-Loso T."/>
            <person name="Du Y."/>
            <person name="Sun X."/>
            <person name="Zhang S."/>
            <person name="Liu B."/>
            <person name="Cheng P."/>
            <person name="Jiang X."/>
            <person name="Li J."/>
            <person name="Fan D."/>
            <person name="Wang W."/>
            <person name="Fu W."/>
            <person name="Wang T."/>
            <person name="Wang B."/>
            <person name="Zhang J."/>
            <person name="Peng Z."/>
            <person name="Li Y."/>
            <person name="Li N."/>
            <person name="Wang J."/>
            <person name="Chen M."/>
            <person name="He Y."/>
            <person name="Tan F."/>
            <person name="Song X."/>
            <person name="Zheng Q."/>
            <person name="Huang R."/>
            <person name="Yang H."/>
            <person name="Du X."/>
            <person name="Chen L."/>
            <person name="Yang M."/>
            <person name="Gaffney P.M."/>
            <person name="Wang S."/>
            <person name="Luo L."/>
            <person name="She Z."/>
            <person name="Ming Y."/>
            <person name="Huang W."/>
            <person name="Zhang S."/>
            <person name="Huang B."/>
            <person name="Zhang Y."/>
            <person name="Qu T."/>
            <person name="Ni P."/>
            <person name="Miao G."/>
            <person name="Wang J."/>
            <person name="Wang Q."/>
            <person name="Steinberg C.E."/>
            <person name="Wang H."/>
            <person name="Li N."/>
            <person name="Qian L."/>
            <person name="Zhang G."/>
            <person name="Li Y."/>
            <person name="Yang H."/>
            <person name="Liu X."/>
            <person name="Wang J."/>
            <person name="Yin Y."/>
            <person name="Wang J."/>
        </authorList>
    </citation>
    <scope>NUCLEOTIDE SEQUENCE [LARGE SCALE GENOMIC DNA]</scope>
    <source>
        <strain evidence="13">05x7-T-G4-1.051#20</strain>
    </source>
</reference>
<dbReference type="PROSITE" id="PS52008">
    <property type="entry name" value="GH81"/>
    <property type="match status" value="1"/>
</dbReference>
<dbReference type="InParanoid" id="K1QKQ7"/>
<feature type="region of interest" description="Disordered" evidence="10">
    <location>
        <begin position="787"/>
        <end position="828"/>
    </location>
</feature>
<keyword evidence="5" id="KW-0119">Carbohydrate metabolism</keyword>
<evidence type="ECO:0000256" key="3">
    <source>
        <dbReference type="ARBA" id="ARBA00012780"/>
    </source>
</evidence>
<evidence type="ECO:0000256" key="10">
    <source>
        <dbReference type="SAM" id="MobiDB-lite"/>
    </source>
</evidence>
<dbReference type="PANTHER" id="PTHR31983:SF0">
    <property type="entry name" value="GLUCAN ENDO-1,3-BETA-D-GLUCOSIDASE 2"/>
    <property type="match status" value="1"/>
</dbReference>
<dbReference type="EMBL" id="JH818716">
    <property type="protein sequence ID" value="EKC37342.1"/>
    <property type="molecule type" value="Genomic_DNA"/>
</dbReference>
<evidence type="ECO:0000256" key="8">
    <source>
        <dbReference type="ARBA" id="ARBA00023326"/>
    </source>
</evidence>
<accession>K1QKQ7</accession>
<protein>
    <recommendedName>
        <fullName evidence="3">glucan endo-1,3-beta-D-glucosidase</fullName>
        <ecNumber evidence="3">3.2.1.39</ecNumber>
    </recommendedName>
</protein>
<comment type="catalytic activity">
    <reaction evidence="1">
        <text>Hydrolysis of (1-&gt;3)-beta-D-glucosidic linkages in (1-&gt;3)-beta-D-glucans.</text>
        <dbReference type="EC" id="3.2.1.39"/>
    </reaction>
</comment>
<proteinExistence type="inferred from homology"/>
<name>K1QKQ7_MAGGI</name>
<dbReference type="GO" id="GO:0000272">
    <property type="term" value="P:polysaccharide catabolic process"/>
    <property type="evidence" value="ECO:0007669"/>
    <property type="project" value="UniProtKB-KW"/>
</dbReference>
<keyword evidence="8" id="KW-0624">Polysaccharide degradation</keyword>
<evidence type="ECO:0000256" key="6">
    <source>
        <dbReference type="ARBA" id="ARBA00023295"/>
    </source>
</evidence>
<dbReference type="HOGENOM" id="CLU_005309_0_0_1"/>
<sequence>MNHAEQEILRRFHHELVSTIRAAELVTLLYSKGVIDDNLQREILSQAEDNVPNVKIMCDLLHEVKLRSEKLKAKIHNSEARLIDCDIRRWADRLLKTIQSDSPWSILEQRKQADCCYVLLDCLAVLERTHSPHKELWKSPVYPQMESLISKTSNPLVSRIRHHARFGVALFLGDQDQLAQEYLDASVADAKTFLISGRDVGNCIFALVNYRLKRFAITQKEKLKTLGLVEEGLRHFENEEDEIRINWRGVYYDKKLSCLLGLKPPGRCNSIANISNKDLQIAKDVLCEMEKRLSELDNRRKIHFYIAKAHLTEMESKRIARAYLEEAFELSKKVLWYLIGLHCSLIHAALPPDCVPLEEHPLDTADPGSIFGETSEVGSKASPHRTGNLRQRGAIPTHHFAANEIKSAEPVPMRLFPYEAIMTSSGIVYDAYTMDRWTDPERTDLMMQQSAWKSGEPWNKLTDMGTNMRQVVSGPDGNPGGVFSGKSGVQVGISGSSDPVMTDFGDLYANFEYHGNGGKMEVPLVRGSALLTHLFTNANPVVKPFCLADISGHHVNFNCPLERTILDAGSGHASATCSGGVLHLRLQNTKRIRDVTKIQYAARPKTRWAAGDHPMSSCDVNKCRLTDGGKTLEVDVPNAHGAMAFAFNYIGHYVTPWDWINHPEEVTCHGRRSEKRAPNDITLHASCDSNLNLEIGVYVGHHHIYGVDKIQYAVEPENTWGNPPPMHTCNPTVCTRVGNTIYVRIHAPAQHLKLAVNVIGYVTLPAFWITHPYKMVCGGPDIGSSVSGGHPVTPAPTIHTFPTSQTQPTQTQPPQTQPPPSIRTTASSRPITQGSKFILELNEPGDELPNQTRKFLLYFQSIVVPHINDADNTITFTPQNGGTYSGFMQLAYLGAGLRGDHSNDTVLDKHLGVYSYKPKASYCVQNNRAYASFDWNPNNQYPYQSSGSLLMITMPHHAYILKDQFAANLKSTVYTFKGYEGPSWLLDMEAPRAAMEPDPVGVQAIKANSQHLQEILQAIERDASQANLEAYCSFSDSYGVGKGIGMHARLASISRAFGTSHYQALDGKIRHCLEKWLRIDDTLPERNRFHYDTVWGGLFLRGEDGEAHFYTDFGFPFYNDHHFHLGYFLYALAYYVRHDTAWAQQHRQRIYALARDVGNPSYKDKFFPVVRHKDIYMGISWASGVVPGERQEESSSESLNCYHGLAALGDALNDPILRGTGQVMLALEIASVREYYHVRDHNFNQFPPILQKFGAVGQIAEDSFYVYTLDWGCDPNVFPMRHGCLVGIQIIPITAVSRYWMDKDWAKHILQSCDWAINPSHATDYSLANPSDLRDLVTGWKAFCYAGIAPYDESHKIAAANYLRDKYPRDLVSGTGAASTLLFIYERT</sequence>
<evidence type="ECO:0000256" key="4">
    <source>
        <dbReference type="ARBA" id="ARBA00022801"/>
    </source>
</evidence>
<dbReference type="Pfam" id="PF03639">
    <property type="entry name" value="Glyco_hydro_81"/>
    <property type="match status" value="1"/>
</dbReference>
<feature type="compositionally biased region" description="Low complexity" evidence="10">
    <location>
        <begin position="802"/>
        <end position="814"/>
    </location>
</feature>
<comment type="similarity">
    <text evidence="2">Belongs to the glycosyl hydrolase 81 family.</text>
</comment>
<evidence type="ECO:0000313" key="13">
    <source>
        <dbReference type="EMBL" id="EKC37342.1"/>
    </source>
</evidence>